<proteinExistence type="predicted"/>
<keyword evidence="5" id="KW-0539">Nucleus</keyword>
<evidence type="ECO:0000256" key="2">
    <source>
        <dbReference type="ARBA" id="ARBA00023015"/>
    </source>
</evidence>
<dbReference type="Gene3D" id="3.30.730.10">
    <property type="entry name" value="AP2/ERF domain"/>
    <property type="match status" value="1"/>
</dbReference>
<dbReference type="Proteomes" id="UP000789595">
    <property type="component" value="Unassembled WGS sequence"/>
</dbReference>
<evidence type="ECO:0000256" key="1">
    <source>
        <dbReference type="ARBA" id="ARBA00004123"/>
    </source>
</evidence>
<evidence type="ECO:0000256" key="4">
    <source>
        <dbReference type="ARBA" id="ARBA00023163"/>
    </source>
</evidence>
<keyword evidence="9" id="KW-1185">Reference proteome</keyword>
<feature type="region of interest" description="Disordered" evidence="6">
    <location>
        <begin position="205"/>
        <end position="269"/>
    </location>
</feature>
<evidence type="ECO:0000256" key="3">
    <source>
        <dbReference type="ARBA" id="ARBA00023125"/>
    </source>
</evidence>
<dbReference type="GO" id="GO:0005634">
    <property type="term" value="C:nucleus"/>
    <property type="evidence" value="ECO:0007669"/>
    <property type="project" value="UniProtKB-SubCell"/>
</dbReference>
<sequence>MRLKGALVGDSEDDNVKAKVKVAVDEFLLGYDYELKRGLGLIRALKQFATGEDEELARMANKALHGDETVAAASKKAAAAEKKKAAVVAPDPARAPTETTSKFWGVNWDRRDKKWRAQYQDADGKRHTIGYFDDEEEAARAYNKAINEAGLEGRRKTNAVDATGALNRRWLAQYTDANGKRRCIGYFDTQEAAAHAVNAAIRRSGLEGRRHTNPVVDGQLVPPEKYNAPGQGRKKHRRDEPSAAAPSPRARRARRAIDYAAMEDPDFEA</sequence>
<dbReference type="SUPFAM" id="SSF54171">
    <property type="entry name" value="DNA-binding domain"/>
    <property type="match status" value="2"/>
</dbReference>
<evidence type="ECO:0000313" key="9">
    <source>
        <dbReference type="Proteomes" id="UP000789595"/>
    </source>
</evidence>
<reference evidence="8" key="1">
    <citation type="submission" date="2021-11" db="EMBL/GenBank/DDBJ databases">
        <authorList>
            <consortium name="Genoscope - CEA"/>
            <person name="William W."/>
        </authorList>
    </citation>
    <scope>NUCLEOTIDE SEQUENCE</scope>
</reference>
<name>A0A8J2SPM7_9STRA</name>
<comment type="subcellular location">
    <subcellularLocation>
        <location evidence="1">Nucleus</location>
    </subcellularLocation>
</comment>
<dbReference type="InterPro" id="IPR036955">
    <property type="entry name" value="AP2/ERF_dom_sf"/>
</dbReference>
<evidence type="ECO:0000313" key="8">
    <source>
        <dbReference type="EMBL" id="CAH0371866.1"/>
    </source>
</evidence>
<keyword evidence="4" id="KW-0804">Transcription</keyword>
<accession>A0A8J2SPM7</accession>
<dbReference type="GO" id="GO:0003677">
    <property type="term" value="F:DNA binding"/>
    <property type="evidence" value="ECO:0007669"/>
    <property type="project" value="UniProtKB-KW"/>
</dbReference>
<gene>
    <name evidence="8" type="ORF">PECAL_3P18240</name>
</gene>
<evidence type="ECO:0000256" key="5">
    <source>
        <dbReference type="ARBA" id="ARBA00023242"/>
    </source>
</evidence>
<keyword evidence="2" id="KW-0805">Transcription regulation</keyword>
<feature type="domain" description="AP2/ERF" evidence="7">
    <location>
        <begin position="102"/>
        <end position="160"/>
    </location>
</feature>
<dbReference type="PANTHER" id="PTHR31194">
    <property type="entry name" value="SHN SHINE , DNA BINDING / TRANSCRIPTION FACTOR"/>
    <property type="match status" value="1"/>
</dbReference>
<dbReference type="GO" id="GO:0003700">
    <property type="term" value="F:DNA-binding transcription factor activity"/>
    <property type="evidence" value="ECO:0007669"/>
    <property type="project" value="InterPro"/>
</dbReference>
<dbReference type="PANTHER" id="PTHR31194:SF189">
    <property type="entry name" value="AP2_ERF DOMAIN-CONTAINING PROTEIN"/>
    <property type="match status" value="1"/>
</dbReference>
<keyword evidence="3" id="KW-0238">DNA-binding</keyword>
<dbReference type="PROSITE" id="PS51032">
    <property type="entry name" value="AP2_ERF"/>
    <property type="match status" value="1"/>
</dbReference>
<dbReference type="InterPro" id="IPR050913">
    <property type="entry name" value="AP2/ERF_ERF"/>
</dbReference>
<dbReference type="InterPro" id="IPR016177">
    <property type="entry name" value="DNA-bd_dom_sf"/>
</dbReference>
<comment type="caution">
    <text evidence="8">The sequence shown here is derived from an EMBL/GenBank/DDBJ whole genome shotgun (WGS) entry which is preliminary data.</text>
</comment>
<evidence type="ECO:0000256" key="6">
    <source>
        <dbReference type="SAM" id="MobiDB-lite"/>
    </source>
</evidence>
<dbReference type="OrthoDB" id="242866at2759"/>
<dbReference type="InterPro" id="IPR001471">
    <property type="entry name" value="AP2/ERF_dom"/>
</dbReference>
<evidence type="ECO:0000259" key="7">
    <source>
        <dbReference type="PROSITE" id="PS51032"/>
    </source>
</evidence>
<organism evidence="8 9">
    <name type="scientific">Pelagomonas calceolata</name>
    <dbReference type="NCBI Taxonomy" id="35677"/>
    <lineage>
        <taxon>Eukaryota</taxon>
        <taxon>Sar</taxon>
        <taxon>Stramenopiles</taxon>
        <taxon>Ochrophyta</taxon>
        <taxon>Pelagophyceae</taxon>
        <taxon>Pelagomonadales</taxon>
        <taxon>Pelagomonadaceae</taxon>
        <taxon>Pelagomonas</taxon>
    </lineage>
</organism>
<protein>
    <recommendedName>
        <fullName evidence="7">AP2/ERF domain-containing protein</fullName>
    </recommendedName>
</protein>
<dbReference type="AlphaFoldDB" id="A0A8J2SPM7"/>
<dbReference type="EMBL" id="CAKKNE010000003">
    <property type="protein sequence ID" value="CAH0371866.1"/>
    <property type="molecule type" value="Genomic_DNA"/>
</dbReference>